<evidence type="ECO:0000313" key="1">
    <source>
        <dbReference type="EMBL" id="AGF92037.1"/>
    </source>
</evidence>
<name>M1PYI7_9REOV</name>
<protein>
    <submittedName>
        <fullName evidence="1">Truncated VP1</fullName>
    </submittedName>
</protein>
<evidence type="ECO:0000313" key="2">
    <source>
        <dbReference type="Proteomes" id="UP000226054"/>
    </source>
</evidence>
<dbReference type="Gene3D" id="1.20.120.1390">
    <property type="match status" value="1"/>
</dbReference>
<organism evidence="1 2">
    <name type="scientific">Rotavirus A</name>
    <dbReference type="NCBI Taxonomy" id="28875"/>
    <lineage>
        <taxon>Viruses</taxon>
        <taxon>Riboviria</taxon>
        <taxon>Orthornavirae</taxon>
        <taxon>Duplornaviricota</taxon>
        <taxon>Resentoviricetes</taxon>
        <taxon>Reovirales</taxon>
        <taxon>Sedoreoviridae</taxon>
        <taxon>Rotavirus</taxon>
        <taxon>Rotavirus alphagastroenteritidis</taxon>
    </lineage>
</organism>
<proteinExistence type="evidence at transcript level"/>
<accession>M1PYI7</accession>
<reference evidence="1 2" key="1">
    <citation type="journal article" date="2014" name="J. Gen. Virol.">
        <title>Evolution of DS-1-like human G2P[4] rotaviruses assessed by complete genome analyses.</title>
        <authorList>
            <person name="Giammanco G.M."/>
            <person name="Bonura F."/>
            <person name="Zeller M."/>
            <person name="Heylen E."/>
            <person name="Van Ranst M."/>
            <person name="Martella V."/>
            <person name="Banyai K."/>
            <person name="Matthijnssens J."/>
            <person name="De Grazia S."/>
        </authorList>
    </citation>
    <scope>NUCLEOTIDE SEQUENCE [LARGE SCALE GENOMIC DNA]</scope>
    <source>
        <strain evidence="1 2">PA150/2006</strain>
    </source>
</reference>
<dbReference type="EMBL" id="KC178766">
    <property type="protein sequence ID" value="AGF92037.1"/>
    <property type="molecule type" value="mRNA"/>
</dbReference>
<dbReference type="Proteomes" id="UP000226054">
    <property type="component" value="Genome"/>
</dbReference>
<sequence>MGKYNLILSEYLSFIYNSQSAVQIPIYYSSNSELESRCIEFHSKCLENSKNGLSLKKLFNEYSDVIENATLLSILSYSYDKYNAVERKLVKYAKGKPLEADLTVNELDYENNKITSELFPTAKNTPTH</sequence>